<evidence type="ECO:0000313" key="3">
    <source>
        <dbReference type="EMBL" id="SUZ97160.1"/>
    </source>
</evidence>
<dbReference type="Gene3D" id="2.30.22.10">
    <property type="entry name" value="Head domain of nucleotide exchange factor GrpE"/>
    <property type="match status" value="1"/>
</dbReference>
<dbReference type="InterPro" id="IPR009012">
    <property type="entry name" value="GrpE_head"/>
</dbReference>
<evidence type="ECO:0000256" key="1">
    <source>
        <dbReference type="ARBA" id="ARBA00009054"/>
    </source>
</evidence>
<dbReference type="GO" id="GO:0051087">
    <property type="term" value="F:protein-folding chaperone binding"/>
    <property type="evidence" value="ECO:0007669"/>
    <property type="project" value="InterPro"/>
</dbReference>
<dbReference type="InterPro" id="IPR013805">
    <property type="entry name" value="GrpE_CC"/>
</dbReference>
<dbReference type="InterPro" id="IPR000740">
    <property type="entry name" value="GrpE"/>
</dbReference>
<dbReference type="GO" id="GO:0051082">
    <property type="term" value="F:unfolded protein binding"/>
    <property type="evidence" value="ECO:0007669"/>
    <property type="project" value="TreeGrafter"/>
</dbReference>
<dbReference type="SUPFAM" id="SSF51064">
    <property type="entry name" value="Head domain of nucleotide exchange factor GrpE"/>
    <property type="match status" value="1"/>
</dbReference>
<dbReference type="CDD" id="cd00446">
    <property type="entry name" value="GrpE"/>
    <property type="match status" value="1"/>
</dbReference>
<dbReference type="EMBL" id="UINC01002483">
    <property type="protein sequence ID" value="SUZ97160.1"/>
    <property type="molecule type" value="Genomic_DNA"/>
</dbReference>
<proteinExistence type="inferred from homology"/>
<evidence type="ECO:0008006" key="4">
    <source>
        <dbReference type="Google" id="ProtNLM"/>
    </source>
</evidence>
<sequence>MVQNEDRHLRLIAEFDNYRRRKKKEITQMLQYEGKAIFEDLLPIIDDLDRLAEAFNNHKKSDDRSSIKEGVRLIQAKMGKFLEDWKIEPYGTPGEILDLDVHDAIMTQKEKGKKEDEVLQVFQKGYTYKDKVVRHAKVIVNKK</sequence>
<dbReference type="HAMAP" id="MF_01151">
    <property type="entry name" value="GrpE"/>
    <property type="match status" value="1"/>
</dbReference>
<evidence type="ECO:0000256" key="2">
    <source>
        <dbReference type="ARBA" id="ARBA00023186"/>
    </source>
</evidence>
<keyword evidence="2" id="KW-0143">Chaperone</keyword>
<comment type="similarity">
    <text evidence="1">Belongs to the GrpE family.</text>
</comment>
<dbReference type="PRINTS" id="PR00773">
    <property type="entry name" value="GRPEPROTEIN"/>
</dbReference>
<dbReference type="Pfam" id="PF01025">
    <property type="entry name" value="GrpE"/>
    <property type="match status" value="1"/>
</dbReference>
<reference evidence="3" key="1">
    <citation type="submission" date="2018-05" db="EMBL/GenBank/DDBJ databases">
        <authorList>
            <person name="Lanie J.A."/>
            <person name="Ng W.-L."/>
            <person name="Kazmierczak K.M."/>
            <person name="Andrzejewski T.M."/>
            <person name="Davidsen T.M."/>
            <person name="Wayne K.J."/>
            <person name="Tettelin H."/>
            <person name="Glass J.I."/>
            <person name="Rusch D."/>
            <person name="Podicherti R."/>
            <person name="Tsui H.-C.T."/>
            <person name="Winkler M.E."/>
        </authorList>
    </citation>
    <scope>NUCLEOTIDE SEQUENCE</scope>
</reference>
<name>A0A381RZA1_9ZZZZ</name>
<dbReference type="GO" id="GO:0042803">
    <property type="term" value="F:protein homodimerization activity"/>
    <property type="evidence" value="ECO:0007669"/>
    <property type="project" value="InterPro"/>
</dbReference>
<dbReference type="GO" id="GO:0006457">
    <property type="term" value="P:protein folding"/>
    <property type="evidence" value="ECO:0007669"/>
    <property type="project" value="InterPro"/>
</dbReference>
<accession>A0A381RZA1</accession>
<protein>
    <recommendedName>
        <fullName evidence="4">Nucleotide exchange factor GrpE</fullName>
    </recommendedName>
</protein>
<dbReference type="AlphaFoldDB" id="A0A381RZA1"/>
<dbReference type="SUPFAM" id="SSF58014">
    <property type="entry name" value="Coiled-coil domain of nucleotide exchange factor GrpE"/>
    <property type="match status" value="1"/>
</dbReference>
<dbReference type="GO" id="GO:0000774">
    <property type="term" value="F:adenyl-nucleotide exchange factor activity"/>
    <property type="evidence" value="ECO:0007669"/>
    <property type="project" value="InterPro"/>
</dbReference>
<dbReference type="Gene3D" id="3.90.20.20">
    <property type="match status" value="1"/>
</dbReference>
<dbReference type="PANTHER" id="PTHR21237">
    <property type="entry name" value="GRPE PROTEIN"/>
    <property type="match status" value="1"/>
</dbReference>
<gene>
    <name evidence="3" type="ORF">METZ01_LOCUS50014</name>
</gene>
<dbReference type="PANTHER" id="PTHR21237:SF23">
    <property type="entry name" value="GRPE PROTEIN HOMOLOG, MITOCHONDRIAL"/>
    <property type="match status" value="1"/>
</dbReference>
<organism evidence="3">
    <name type="scientific">marine metagenome</name>
    <dbReference type="NCBI Taxonomy" id="408172"/>
    <lineage>
        <taxon>unclassified sequences</taxon>
        <taxon>metagenomes</taxon>
        <taxon>ecological metagenomes</taxon>
    </lineage>
</organism>